<dbReference type="InParanoid" id="Q8EUK6"/>
<dbReference type="GO" id="GO:0016020">
    <property type="term" value="C:membrane"/>
    <property type="evidence" value="ECO:0007669"/>
    <property type="project" value="TreeGrafter"/>
</dbReference>
<dbReference type="Gene3D" id="3.30.110.10">
    <property type="entry name" value="Translation initiation factor 3 (IF-3), C-terminal domain"/>
    <property type="match status" value="1"/>
</dbReference>
<dbReference type="InterPro" id="IPR019815">
    <property type="entry name" value="Translation_initiation_fac_3_C"/>
</dbReference>
<dbReference type="NCBIfam" id="TIGR00168">
    <property type="entry name" value="infC"/>
    <property type="match status" value="1"/>
</dbReference>
<feature type="domain" description="Translation initiation factor 3 C-terminal" evidence="6">
    <location>
        <begin position="82"/>
        <end position="154"/>
    </location>
</feature>
<dbReference type="FunCoup" id="Q8EUK6">
    <property type="interactions" value="239"/>
</dbReference>
<dbReference type="GO" id="GO:0003743">
    <property type="term" value="F:translation initiation factor activity"/>
    <property type="evidence" value="ECO:0007669"/>
    <property type="project" value="UniProtKB-UniRule"/>
</dbReference>
<evidence type="ECO:0000259" key="6">
    <source>
        <dbReference type="Pfam" id="PF00707"/>
    </source>
</evidence>
<dbReference type="GO" id="GO:0032790">
    <property type="term" value="P:ribosome disassembly"/>
    <property type="evidence" value="ECO:0007669"/>
    <property type="project" value="TreeGrafter"/>
</dbReference>
<dbReference type="InterPro" id="IPR036787">
    <property type="entry name" value="T_IF-3_N_sf"/>
</dbReference>
<reference evidence="8 9" key="1">
    <citation type="journal article" date="2002" name="Nucleic Acids Res.">
        <title>The complete genomic sequence of Mycoplasma penetrans, an intracellular bacterial pathogen in humans.</title>
        <authorList>
            <person name="Sasaki Y."/>
            <person name="Ishikawa J."/>
            <person name="Yamashita A."/>
            <person name="Oshima K."/>
            <person name="Kenri T."/>
            <person name="Furuya K."/>
            <person name="Yoshino C."/>
            <person name="Horino A."/>
            <person name="Shiba T."/>
            <person name="Sasaki T."/>
            <person name="Hattori M."/>
        </authorList>
    </citation>
    <scope>NUCLEOTIDE SEQUENCE [LARGE SCALE GENOMIC DNA]</scope>
    <source>
        <strain evidence="8 9">HF-2</strain>
    </source>
</reference>
<keyword evidence="3 5" id="KW-0648">Protein biosynthesis</keyword>
<dbReference type="PANTHER" id="PTHR10938">
    <property type="entry name" value="TRANSLATION INITIATION FACTOR IF-3"/>
    <property type="match status" value="1"/>
</dbReference>
<evidence type="ECO:0000256" key="1">
    <source>
        <dbReference type="ARBA" id="ARBA00005439"/>
    </source>
</evidence>
<organism evidence="8 9">
    <name type="scientific">Malacoplasma penetrans (strain HF-2)</name>
    <name type="common">Mycoplasma penetrans</name>
    <dbReference type="NCBI Taxonomy" id="272633"/>
    <lineage>
        <taxon>Bacteria</taxon>
        <taxon>Bacillati</taxon>
        <taxon>Mycoplasmatota</taxon>
        <taxon>Mycoplasmoidales</taxon>
        <taxon>Mycoplasmoidaceae</taxon>
        <taxon>Malacoplasma</taxon>
    </lineage>
</organism>
<dbReference type="eggNOG" id="COG0290">
    <property type="taxonomic scope" value="Bacteria"/>
</dbReference>
<feature type="domain" description="Translation initiation factor 3 N-terminal" evidence="7">
    <location>
        <begin position="7"/>
        <end position="75"/>
    </location>
</feature>
<dbReference type="PROSITE" id="PS00938">
    <property type="entry name" value="IF3"/>
    <property type="match status" value="1"/>
</dbReference>
<proteinExistence type="inferred from homology"/>
<name>Q8EUK6_MALP2</name>
<dbReference type="InterPro" id="IPR019814">
    <property type="entry name" value="Translation_initiation_fac_3_N"/>
</dbReference>
<dbReference type="STRING" id="272633.gene:10732037"/>
<dbReference type="Proteomes" id="UP000002522">
    <property type="component" value="Chromosome"/>
</dbReference>
<comment type="similarity">
    <text evidence="1 5">Belongs to the IF-3 family.</text>
</comment>
<accession>Q8EUK6</accession>
<evidence type="ECO:0000256" key="4">
    <source>
        <dbReference type="NCBIfam" id="TIGR00168"/>
    </source>
</evidence>
<evidence type="ECO:0000256" key="3">
    <source>
        <dbReference type="ARBA" id="ARBA00022917"/>
    </source>
</evidence>
<keyword evidence="9" id="KW-1185">Reference proteome</keyword>
<dbReference type="Gene3D" id="3.10.20.80">
    <property type="entry name" value="Translation initiation factor 3 (IF-3), N-terminal domain"/>
    <property type="match status" value="1"/>
</dbReference>
<dbReference type="RefSeq" id="WP_011077735.1">
    <property type="nucleotide sequence ID" value="NC_004432.1"/>
</dbReference>
<protein>
    <recommendedName>
        <fullName evidence="4 5">Translation initiation factor IF-3</fullName>
    </recommendedName>
</protein>
<dbReference type="GO" id="GO:0043022">
    <property type="term" value="F:ribosome binding"/>
    <property type="evidence" value="ECO:0007669"/>
    <property type="project" value="TreeGrafter"/>
</dbReference>
<keyword evidence="2 5" id="KW-0396">Initiation factor</keyword>
<evidence type="ECO:0000256" key="2">
    <source>
        <dbReference type="ARBA" id="ARBA00022540"/>
    </source>
</evidence>
<dbReference type="HOGENOM" id="CLU_054919_3_2_14"/>
<dbReference type="KEGG" id="mpe:MYPE9160"/>
<comment type="subunit">
    <text evidence="5">Monomer.</text>
</comment>
<dbReference type="AlphaFoldDB" id="Q8EUK6"/>
<sequence length="170" mass="19632">MKNKFVLNEQIRENRLLIIDDEGNKLGEMSKQEALDLAKSKGMDLVLFSSGDKPIAKIIDYGKFVYESKKKNKENKKNQVKVKNKEIKVKPAIGMHDLQVRVKNAKEWLESGYRIRFVVLTYGRIATKVDLVYELYNKFIEMVGDVATVQQPLKKVSNVQYESFLISSKK</sequence>
<dbReference type="GO" id="GO:0005829">
    <property type="term" value="C:cytosol"/>
    <property type="evidence" value="ECO:0007669"/>
    <property type="project" value="TreeGrafter"/>
</dbReference>
<evidence type="ECO:0000313" key="8">
    <source>
        <dbReference type="EMBL" id="BAC44706.1"/>
    </source>
</evidence>
<dbReference type="Pfam" id="PF05198">
    <property type="entry name" value="IF3_N"/>
    <property type="match status" value="1"/>
</dbReference>
<evidence type="ECO:0000259" key="7">
    <source>
        <dbReference type="Pfam" id="PF05198"/>
    </source>
</evidence>
<dbReference type="InterPro" id="IPR001288">
    <property type="entry name" value="Translation_initiation_fac_3"/>
</dbReference>
<dbReference type="EMBL" id="BA000026">
    <property type="protein sequence ID" value="BAC44706.1"/>
    <property type="molecule type" value="Genomic_DNA"/>
</dbReference>
<evidence type="ECO:0000256" key="5">
    <source>
        <dbReference type="RuleBase" id="RU000646"/>
    </source>
</evidence>
<evidence type="ECO:0000313" key="9">
    <source>
        <dbReference type="Proteomes" id="UP000002522"/>
    </source>
</evidence>
<comment type="function">
    <text evidence="5">IF-3 binds to the 30S ribosomal subunit and shifts the equilibrium between 70S ribosomes and their 50S and 30S subunits in favor of the free subunits, thus enhancing the availability of 30S subunits on which protein synthesis initiation begins.</text>
</comment>
<gene>
    <name evidence="8" type="ordered locus">MYPE9160</name>
</gene>
<comment type="subcellular location">
    <subcellularLocation>
        <location evidence="5">Cytoplasm</location>
    </subcellularLocation>
</comment>
<dbReference type="SUPFAM" id="SSF55200">
    <property type="entry name" value="Translation initiation factor IF3, C-terminal domain"/>
    <property type="match status" value="1"/>
</dbReference>
<dbReference type="Pfam" id="PF00707">
    <property type="entry name" value="IF3_C"/>
    <property type="match status" value="1"/>
</dbReference>
<dbReference type="PANTHER" id="PTHR10938:SF0">
    <property type="entry name" value="TRANSLATION INITIATION FACTOR IF-3, MITOCHONDRIAL"/>
    <property type="match status" value="1"/>
</dbReference>
<dbReference type="InterPro" id="IPR036788">
    <property type="entry name" value="T_IF-3_C_sf"/>
</dbReference>
<dbReference type="SUPFAM" id="SSF54364">
    <property type="entry name" value="Translation initiation factor IF3, N-terminal domain"/>
    <property type="match status" value="1"/>
</dbReference>
<dbReference type="InterPro" id="IPR019813">
    <property type="entry name" value="Translation_initiation_fac3_CS"/>
</dbReference>